<gene>
    <name evidence="1" type="ORF">HMPREF0179_03141</name>
</gene>
<name>S2KTJ4_BILW3</name>
<dbReference type="HOGENOM" id="CLU_220739_0_0_7"/>
<dbReference type="Proteomes" id="UP000006034">
    <property type="component" value="Unassembled WGS sequence"/>
</dbReference>
<reference evidence="1 2" key="2">
    <citation type="submission" date="2013-04" db="EMBL/GenBank/DDBJ databases">
        <title>The Genome Sequence of Bilophila wadsworthia 3_1_6.</title>
        <authorList>
            <consortium name="The Broad Institute Genomics Platform"/>
            <person name="Earl A."/>
            <person name="Ward D."/>
            <person name="Feldgarden M."/>
            <person name="Gevers D."/>
            <person name="Sibley C."/>
            <person name="Strauss J."/>
            <person name="Allen-Vercoe E."/>
            <person name="Walker B."/>
            <person name="Young S."/>
            <person name="Zeng Q."/>
            <person name="Gargeya S."/>
            <person name="Fitzgerald M."/>
            <person name="Haas B."/>
            <person name="Abouelleil A."/>
            <person name="Allen A.W."/>
            <person name="Alvarado L."/>
            <person name="Arachchi H.M."/>
            <person name="Berlin A.M."/>
            <person name="Chapman S.B."/>
            <person name="Gainer-Dewar J."/>
            <person name="Goldberg J."/>
            <person name="Griggs A."/>
            <person name="Gujja S."/>
            <person name="Hansen M."/>
            <person name="Howarth C."/>
            <person name="Imamovic A."/>
            <person name="Ireland A."/>
            <person name="Larimer J."/>
            <person name="McCowan C."/>
            <person name="Murphy C."/>
            <person name="Pearson M."/>
            <person name="Poon T.W."/>
            <person name="Priest M."/>
            <person name="Roberts A."/>
            <person name="Saif S."/>
            <person name="Shea T."/>
            <person name="Sisk P."/>
            <person name="Sykes S."/>
            <person name="Wortman J."/>
            <person name="Nusbaum C."/>
            <person name="Birren B."/>
        </authorList>
    </citation>
    <scope>NUCLEOTIDE SEQUENCE [LARGE SCALE GENOMIC DNA]</scope>
    <source>
        <strain evidence="1 2">3_1_6</strain>
    </source>
</reference>
<organism evidence="1 2">
    <name type="scientific">Bilophila wadsworthia (strain 3_1_6)</name>
    <dbReference type="NCBI Taxonomy" id="563192"/>
    <lineage>
        <taxon>Bacteria</taxon>
        <taxon>Pseudomonadati</taxon>
        <taxon>Thermodesulfobacteriota</taxon>
        <taxon>Desulfovibrionia</taxon>
        <taxon>Desulfovibrionales</taxon>
        <taxon>Desulfovibrionaceae</taxon>
        <taxon>Bilophila</taxon>
    </lineage>
</organism>
<keyword evidence="2" id="KW-1185">Reference proteome</keyword>
<accession>S2KTJ4</accession>
<evidence type="ECO:0000313" key="1">
    <source>
        <dbReference type="EMBL" id="EPC05833.1"/>
    </source>
</evidence>
<dbReference type="OrthoDB" id="5460919at2"/>
<dbReference type="AlphaFoldDB" id="S2KTJ4"/>
<sequence length="32" mass="3547">MFTISETASHELEAYFADKEKTPIRVYLAAGG</sequence>
<evidence type="ECO:0000313" key="2">
    <source>
        <dbReference type="Proteomes" id="UP000006034"/>
    </source>
</evidence>
<dbReference type="STRING" id="563192.HMPREF0179_03141"/>
<protein>
    <recommendedName>
        <fullName evidence="3">HesB/YadR/YfhF family protein</fullName>
    </recommendedName>
</protein>
<proteinExistence type="predicted"/>
<dbReference type="EMBL" id="ADCP02000001">
    <property type="protein sequence ID" value="EPC05833.1"/>
    <property type="molecule type" value="Genomic_DNA"/>
</dbReference>
<comment type="caution">
    <text evidence="1">The sequence shown here is derived from an EMBL/GenBank/DDBJ whole genome shotgun (WGS) entry which is preliminary data.</text>
</comment>
<evidence type="ECO:0008006" key="3">
    <source>
        <dbReference type="Google" id="ProtNLM"/>
    </source>
</evidence>
<reference evidence="1 2" key="1">
    <citation type="submission" date="2010-10" db="EMBL/GenBank/DDBJ databases">
        <authorList>
            <consortium name="The Broad Institute Genome Sequencing Platform"/>
            <person name="Ward D."/>
            <person name="Earl A."/>
            <person name="Feldgarden M."/>
            <person name="Young S.K."/>
            <person name="Gargeya S."/>
            <person name="Zeng Q."/>
            <person name="Alvarado L."/>
            <person name="Berlin A."/>
            <person name="Bochicchio J."/>
            <person name="Chapman S.B."/>
            <person name="Chen Z."/>
            <person name="Freedman E."/>
            <person name="Gellesch M."/>
            <person name="Goldberg J."/>
            <person name="Griggs A."/>
            <person name="Gujja S."/>
            <person name="Heilman E."/>
            <person name="Heiman D."/>
            <person name="Howarth C."/>
            <person name="Mehta T."/>
            <person name="Neiman D."/>
            <person name="Pearson M."/>
            <person name="Roberts A."/>
            <person name="Saif S."/>
            <person name="Shea T."/>
            <person name="Shenoy N."/>
            <person name="Sisk P."/>
            <person name="Stolte C."/>
            <person name="Sykes S."/>
            <person name="White J."/>
            <person name="Yandava C."/>
            <person name="Allen-Vercoe E."/>
            <person name="Sibley C."/>
            <person name="Ambrose C.E."/>
            <person name="Strauss J."/>
            <person name="Daigneault M."/>
            <person name="Haas B."/>
            <person name="Nusbaum C."/>
            <person name="Birren B."/>
        </authorList>
    </citation>
    <scope>NUCLEOTIDE SEQUENCE [LARGE SCALE GENOMIC DNA]</scope>
    <source>
        <strain evidence="1 2">3_1_6</strain>
    </source>
</reference>